<keyword evidence="7" id="KW-0924">Ammonia transport</keyword>
<dbReference type="GO" id="GO:0097272">
    <property type="term" value="P:ammonium homeostasis"/>
    <property type="evidence" value="ECO:0007669"/>
    <property type="project" value="TreeGrafter"/>
</dbReference>
<feature type="domain" description="Ammonium transporter AmtB-like" evidence="9">
    <location>
        <begin position="17"/>
        <end position="415"/>
    </location>
</feature>
<dbReference type="Proteomes" id="UP000016540">
    <property type="component" value="Unassembled WGS sequence"/>
</dbReference>
<dbReference type="InterPro" id="IPR024041">
    <property type="entry name" value="NH4_transpt_AmtB-like_dom"/>
</dbReference>
<feature type="transmembrane region" description="Helical" evidence="8">
    <location>
        <begin position="15"/>
        <end position="39"/>
    </location>
</feature>
<evidence type="ECO:0000256" key="2">
    <source>
        <dbReference type="ARBA" id="ARBA00005887"/>
    </source>
</evidence>
<dbReference type="InterPro" id="IPR029020">
    <property type="entry name" value="Ammonium/urea_transptr"/>
</dbReference>
<feature type="transmembrane region" description="Helical" evidence="8">
    <location>
        <begin position="136"/>
        <end position="157"/>
    </location>
</feature>
<evidence type="ECO:0000256" key="5">
    <source>
        <dbReference type="ARBA" id="ARBA00022989"/>
    </source>
</evidence>
<dbReference type="AlphaFoldDB" id="R8AXI5"/>
<dbReference type="eggNOG" id="COG0004">
    <property type="taxonomic scope" value="Bacteria"/>
</dbReference>
<feature type="transmembrane region" description="Helical" evidence="8">
    <location>
        <begin position="177"/>
        <end position="198"/>
    </location>
</feature>
<feature type="transmembrane region" description="Helical" evidence="8">
    <location>
        <begin position="363"/>
        <end position="388"/>
    </location>
</feature>
<name>R8AXI5_9GAMM</name>
<dbReference type="InterPro" id="IPR018047">
    <property type="entry name" value="Ammonium_transpt_CS"/>
</dbReference>
<evidence type="ECO:0000256" key="8">
    <source>
        <dbReference type="SAM" id="Phobius"/>
    </source>
</evidence>
<organism evidence="10 11">
    <name type="scientific">Marinobacter lipolyticus SM19</name>
    <dbReference type="NCBI Taxonomy" id="1318628"/>
    <lineage>
        <taxon>Bacteria</taxon>
        <taxon>Pseudomonadati</taxon>
        <taxon>Pseudomonadota</taxon>
        <taxon>Gammaproteobacteria</taxon>
        <taxon>Pseudomonadales</taxon>
        <taxon>Marinobacteraceae</taxon>
        <taxon>Marinobacter</taxon>
    </lineage>
</organism>
<dbReference type="PANTHER" id="PTHR11730">
    <property type="entry name" value="AMMONIUM TRANSPORTER"/>
    <property type="match status" value="1"/>
</dbReference>
<proteinExistence type="inferred from homology"/>
<feature type="transmembrane region" description="Helical" evidence="8">
    <location>
        <begin position="51"/>
        <end position="70"/>
    </location>
</feature>
<keyword evidence="11" id="KW-1185">Reference proteome</keyword>
<dbReference type="GO" id="GO:0016020">
    <property type="term" value="C:membrane"/>
    <property type="evidence" value="ECO:0007669"/>
    <property type="project" value="UniProtKB-SubCell"/>
</dbReference>
<sequence length="419" mass="43857">MESNIFHLQYAIDTFYFLVCGALVMWMAAGFAMLESGLVRAKNTTEILTKNVALFAVSCTMYLICGYAIMYGGNIFLSGMGDVDVGGVMGEFASREDGFEGGSIYSGASDFFFQVVFVATAMSIVSGAVAERMKLWAFLVFAVVMTGFIYPMEGAWTWNGEDVFGMFNLGDLGFSDFAGSGIVHMAGAAAALAGVLLLGARKGKYGPNGEIRAFPGANLPLATLGTFILWMGWFGFNGGSVLKLGDVSSAHAVAMVFLNTNAAAAGGAIAALITARLMFGKADLTMLLNGALAGLVTITAEPSTPTALTATIFGALGGVLVVLSIVTMDKLRIDDPVGAISVHGVCGLLGLLLVPITNGDSTFTGQIIGALTIFVWVFGASLIVWGILKAVIGIRVSEEDEYEGVDLSECGMEAYPEFV</sequence>
<dbReference type="GO" id="GO:0008519">
    <property type="term" value="F:ammonium channel activity"/>
    <property type="evidence" value="ECO:0007669"/>
    <property type="project" value="InterPro"/>
</dbReference>
<feature type="non-terminal residue" evidence="10">
    <location>
        <position position="419"/>
    </location>
</feature>
<dbReference type="RefSeq" id="WP_012139246.1">
    <property type="nucleotide sequence ID" value="NZ_KE007327.1"/>
</dbReference>
<keyword evidence="5 8" id="KW-1133">Transmembrane helix</keyword>
<feature type="transmembrane region" description="Helical" evidence="8">
    <location>
        <begin position="282"/>
        <end position="300"/>
    </location>
</feature>
<dbReference type="STRING" id="1318628.MARLIPOL_15307"/>
<evidence type="ECO:0000256" key="6">
    <source>
        <dbReference type="ARBA" id="ARBA00023136"/>
    </source>
</evidence>
<dbReference type="PROSITE" id="PS01219">
    <property type="entry name" value="AMMONIUM_TRANSP"/>
    <property type="match status" value="1"/>
</dbReference>
<dbReference type="HOGENOM" id="CLU_000445_33_1_6"/>
<keyword evidence="6 8" id="KW-0472">Membrane</keyword>
<accession>R8AXI5</accession>
<feature type="transmembrane region" description="Helical" evidence="8">
    <location>
        <begin position="306"/>
        <end position="326"/>
    </location>
</feature>
<dbReference type="EMBL" id="ASAD01000020">
    <property type="protein sequence ID" value="EON91029.1"/>
    <property type="molecule type" value="Genomic_DNA"/>
</dbReference>
<feature type="transmembrane region" description="Helical" evidence="8">
    <location>
        <begin position="111"/>
        <end position="129"/>
    </location>
</feature>
<dbReference type="Pfam" id="PF00909">
    <property type="entry name" value="Ammonium_transp"/>
    <property type="match status" value="1"/>
</dbReference>
<dbReference type="PANTHER" id="PTHR11730:SF62">
    <property type="entry name" value="AMMONIUM TRANSPORTER SLL1017-RELATED"/>
    <property type="match status" value="1"/>
</dbReference>
<protein>
    <submittedName>
        <fullName evidence="10">Rh family protein/ammonium transporter</fullName>
    </submittedName>
</protein>
<evidence type="ECO:0000256" key="1">
    <source>
        <dbReference type="ARBA" id="ARBA00004141"/>
    </source>
</evidence>
<comment type="similarity">
    <text evidence="2">Belongs to the ammonia transporter channel (TC 1.A.11.2) family.</text>
</comment>
<feature type="transmembrane region" description="Helical" evidence="8">
    <location>
        <begin position="338"/>
        <end position="357"/>
    </location>
</feature>
<dbReference type="Gene3D" id="1.10.3430.10">
    <property type="entry name" value="Ammonium transporter AmtB like domains"/>
    <property type="match status" value="1"/>
</dbReference>
<comment type="caution">
    <text evidence="10">The sequence shown here is derived from an EMBL/GenBank/DDBJ whole genome shotgun (WGS) entry which is preliminary data.</text>
</comment>
<evidence type="ECO:0000256" key="4">
    <source>
        <dbReference type="ARBA" id="ARBA00022692"/>
    </source>
</evidence>
<dbReference type="InterPro" id="IPR019879">
    <property type="entry name" value="Ammonium_transptr_marine"/>
</dbReference>
<gene>
    <name evidence="10" type="ORF">MARLIPOL_15307</name>
</gene>
<feature type="transmembrane region" description="Helical" evidence="8">
    <location>
        <begin position="256"/>
        <end position="275"/>
    </location>
</feature>
<evidence type="ECO:0000256" key="7">
    <source>
        <dbReference type="ARBA" id="ARBA00023177"/>
    </source>
</evidence>
<dbReference type="SUPFAM" id="SSF111352">
    <property type="entry name" value="Ammonium transporter"/>
    <property type="match status" value="1"/>
</dbReference>
<feature type="transmembrane region" description="Helical" evidence="8">
    <location>
        <begin position="219"/>
        <end position="236"/>
    </location>
</feature>
<evidence type="ECO:0000313" key="10">
    <source>
        <dbReference type="EMBL" id="EON91029.1"/>
    </source>
</evidence>
<dbReference type="OrthoDB" id="9814202at2"/>
<comment type="subcellular location">
    <subcellularLocation>
        <location evidence="1">Membrane</location>
        <topology evidence="1">Multi-pass membrane protein</topology>
    </subcellularLocation>
</comment>
<reference evidence="10 11" key="1">
    <citation type="journal article" date="2013" name="Genome Announc.">
        <title>Draft Genome Sequence of the Moderately Halophilic Bacterium Marinobacter lipolyticus Strain SM19.</title>
        <authorList>
            <person name="Papke R.T."/>
            <person name="de la Haba R.R."/>
            <person name="Infante-Dominguez C."/>
            <person name="Perez D."/>
            <person name="Sanchez-Porro C."/>
            <person name="Lapierre P."/>
            <person name="Ventosa A."/>
        </authorList>
    </citation>
    <scope>NUCLEOTIDE SEQUENCE [LARGE SCALE GENOMIC DNA]</scope>
    <source>
        <strain evidence="10 11">SM19</strain>
    </source>
</reference>
<evidence type="ECO:0000259" key="9">
    <source>
        <dbReference type="Pfam" id="PF00909"/>
    </source>
</evidence>
<keyword evidence="3" id="KW-0813">Transport</keyword>
<keyword evidence="4 8" id="KW-0812">Transmembrane</keyword>
<dbReference type="NCBIfam" id="TIGR03644">
    <property type="entry name" value="marine_trans_1"/>
    <property type="match status" value="1"/>
</dbReference>
<evidence type="ECO:0000256" key="3">
    <source>
        <dbReference type="ARBA" id="ARBA00022448"/>
    </source>
</evidence>
<evidence type="ECO:0000313" key="11">
    <source>
        <dbReference type="Proteomes" id="UP000016540"/>
    </source>
</evidence>